<dbReference type="GO" id="GO:0019867">
    <property type="term" value="C:outer membrane"/>
    <property type="evidence" value="ECO:0007669"/>
    <property type="project" value="InterPro"/>
</dbReference>
<gene>
    <name evidence="9" type="primary">bamA_1</name>
    <name evidence="9" type="ORF">CA13_43290</name>
</gene>
<feature type="domain" description="POTRA" evidence="8">
    <location>
        <begin position="343"/>
        <end position="421"/>
    </location>
</feature>
<evidence type="ECO:0000256" key="4">
    <source>
        <dbReference type="ARBA" id="ARBA00022692"/>
    </source>
</evidence>
<keyword evidence="2" id="KW-1003">Cell membrane</keyword>
<evidence type="ECO:0000313" key="9">
    <source>
        <dbReference type="EMBL" id="TWT82866.1"/>
    </source>
</evidence>
<protein>
    <submittedName>
        <fullName evidence="9">Outer membrane protein assembly factor BamA</fullName>
    </submittedName>
</protein>
<dbReference type="PROSITE" id="PS51779">
    <property type="entry name" value="POTRA"/>
    <property type="match status" value="1"/>
</dbReference>
<evidence type="ECO:0000256" key="3">
    <source>
        <dbReference type="ARBA" id="ARBA00022618"/>
    </source>
</evidence>
<evidence type="ECO:0000256" key="6">
    <source>
        <dbReference type="ARBA" id="ARBA00023136"/>
    </source>
</evidence>
<name>A0A5C5Z734_9BACT</name>
<dbReference type="EMBL" id="SJPJ01000001">
    <property type="protein sequence ID" value="TWT82866.1"/>
    <property type="molecule type" value="Genomic_DNA"/>
</dbReference>
<dbReference type="GO" id="GO:0005886">
    <property type="term" value="C:plasma membrane"/>
    <property type="evidence" value="ECO:0007669"/>
    <property type="project" value="TreeGrafter"/>
</dbReference>
<proteinExistence type="predicted"/>
<dbReference type="AlphaFoldDB" id="A0A5C5Z734"/>
<dbReference type="InterPro" id="IPR010827">
    <property type="entry name" value="BamA/TamA_POTRA"/>
</dbReference>
<evidence type="ECO:0000256" key="2">
    <source>
        <dbReference type="ARBA" id="ARBA00022475"/>
    </source>
</evidence>
<accession>A0A5C5Z734</accession>
<dbReference type="PANTHER" id="PTHR37820">
    <property type="entry name" value="CELL DIVISION PROTEIN DIVIB"/>
    <property type="match status" value="1"/>
</dbReference>
<dbReference type="Gene3D" id="3.10.20.310">
    <property type="entry name" value="membrane protein fhac"/>
    <property type="match status" value="4"/>
</dbReference>
<comment type="subcellular location">
    <subcellularLocation>
        <location evidence="1">Membrane</location>
    </subcellularLocation>
</comment>
<keyword evidence="6" id="KW-0472">Membrane</keyword>
<evidence type="ECO:0000256" key="7">
    <source>
        <dbReference type="ARBA" id="ARBA00023306"/>
    </source>
</evidence>
<dbReference type="Pfam" id="PF07244">
    <property type="entry name" value="POTRA"/>
    <property type="match status" value="4"/>
</dbReference>
<dbReference type="GO" id="GO:0051301">
    <property type="term" value="P:cell division"/>
    <property type="evidence" value="ECO:0007669"/>
    <property type="project" value="UniProtKB-KW"/>
</dbReference>
<keyword evidence="5" id="KW-1133">Transmembrane helix</keyword>
<keyword evidence="4" id="KW-0812">Transmembrane</keyword>
<dbReference type="InterPro" id="IPR050487">
    <property type="entry name" value="FtsQ_DivIB"/>
</dbReference>
<reference evidence="9 10" key="1">
    <citation type="submission" date="2019-02" db="EMBL/GenBank/DDBJ databases">
        <title>Deep-cultivation of Planctomycetes and their phenomic and genomic characterization uncovers novel biology.</title>
        <authorList>
            <person name="Wiegand S."/>
            <person name="Jogler M."/>
            <person name="Boedeker C."/>
            <person name="Pinto D."/>
            <person name="Vollmers J."/>
            <person name="Rivas-Marin E."/>
            <person name="Kohn T."/>
            <person name="Peeters S.H."/>
            <person name="Heuer A."/>
            <person name="Rast P."/>
            <person name="Oberbeckmann S."/>
            <person name="Bunk B."/>
            <person name="Jeske O."/>
            <person name="Meyerdierks A."/>
            <person name="Storesund J.E."/>
            <person name="Kallscheuer N."/>
            <person name="Luecker S."/>
            <person name="Lage O.M."/>
            <person name="Pohl T."/>
            <person name="Merkel B.J."/>
            <person name="Hornburger P."/>
            <person name="Mueller R.-W."/>
            <person name="Bruemmer F."/>
            <person name="Labrenz M."/>
            <person name="Spormann A.M."/>
            <person name="Op Den Camp H."/>
            <person name="Overmann J."/>
            <person name="Amann R."/>
            <person name="Jetten M.S.M."/>
            <person name="Mascher T."/>
            <person name="Medema M.H."/>
            <person name="Devos D.P."/>
            <person name="Kaster A.-K."/>
            <person name="Ovreas L."/>
            <person name="Rohde M."/>
            <person name="Galperin M.Y."/>
            <person name="Jogler C."/>
        </authorList>
    </citation>
    <scope>NUCLEOTIDE SEQUENCE [LARGE SCALE GENOMIC DNA]</scope>
    <source>
        <strain evidence="9 10">CA13</strain>
    </source>
</reference>
<dbReference type="PANTHER" id="PTHR37820:SF1">
    <property type="entry name" value="CELL DIVISION PROTEIN FTSQ"/>
    <property type="match status" value="1"/>
</dbReference>
<keyword evidence="10" id="KW-1185">Reference proteome</keyword>
<dbReference type="Proteomes" id="UP000315010">
    <property type="component" value="Unassembled WGS sequence"/>
</dbReference>
<dbReference type="InterPro" id="IPR034746">
    <property type="entry name" value="POTRA"/>
</dbReference>
<evidence type="ECO:0000256" key="5">
    <source>
        <dbReference type="ARBA" id="ARBA00022989"/>
    </source>
</evidence>
<organism evidence="9 10">
    <name type="scientific">Novipirellula herctigrandis</name>
    <dbReference type="NCBI Taxonomy" id="2527986"/>
    <lineage>
        <taxon>Bacteria</taxon>
        <taxon>Pseudomonadati</taxon>
        <taxon>Planctomycetota</taxon>
        <taxon>Planctomycetia</taxon>
        <taxon>Pirellulales</taxon>
        <taxon>Pirellulaceae</taxon>
        <taxon>Novipirellula</taxon>
    </lineage>
</organism>
<evidence type="ECO:0000313" key="10">
    <source>
        <dbReference type="Proteomes" id="UP000315010"/>
    </source>
</evidence>
<sequence>MISNRYADCMTRKRQKTNRLLGNESVQKSMARTSLLRYVIATLLAAMWISPTEAQMGGGGMGGGGMGAGGGPSMPGPDTKVPFLDHVRSRDGLAIRREKGDAIVLDVAIVGNKAVSTHLMQQKIQTRRDHFYDYETVLGDVRRLNDMGSFDHVTFKLDEQPGGVGVTFVVHERPVITRVVYHGNRALNDRELAGRAGVTASDPLSEFSIESARRRMIDYYKEEGFNQVAIESSIGFKDDSGAVIFRINEGPKERIADIEIKGATIVSEARLKKIIKSRGPAVGVLWHLGNTADMRTVDDDVNILASYYHNLGFLTATVGRRIRYDESGKWITVTFVVNEGPRFTVNDVKIVGNQFITEESLRARMQLHAGDMFDGTLMRRDIGEITYGYGELGFIYAEVEPKTVMRDEANVVDLVYEITEGDRWKVGSILVNIEGEPHLMRETTMLNMVDLREGDWIDRRSLELNRRRIEKSQLLETNPQIAEAPDIKVVPRDEY</sequence>
<comment type="caution">
    <text evidence="9">The sequence shown here is derived from an EMBL/GenBank/DDBJ whole genome shotgun (WGS) entry which is preliminary data.</text>
</comment>
<evidence type="ECO:0000256" key="1">
    <source>
        <dbReference type="ARBA" id="ARBA00004370"/>
    </source>
</evidence>
<evidence type="ECO:0000259" key="8">
    <source>
        <dbReference type="PROSITE" id="PS51779"/>
    </source>
</evidence>
<keyword evidence="7" id="KW-0131">Cell cycle</keyword>
<keyword evidence="3" id="KW-0132">Cell division</keyword>